<dbReference type="EMBL" id="JARBHB010000004">
    <property type="protein sequence ID" value="KAJ8887114.1"/>
    <property type="molecule type" value="Genomic_DNA"/>
</dbReference>
<organism evidence="1 2">
    <name type="scientific">Dryococelus australis</name>
    <dbReference type="NCBI Taxonomy" id="614101"/>
    <lineage>
        <taxon>Eukaryota</taxon>
        <taxon>Metazoa</taxon>
        <taxon>Ecdysozoa</taxon>
        <taxon>Arthropoda</taxon>
        <taxon>Hexapoda</taxon>
        <taxon>Insecta</taxon>
        <taxon>Pterygota</taxon>
        <taxon>Neoptera</taxon>
        <taxon>Polyneoptera</taxon>
        <taxon>Phasmatodea</taxon>
        <taxon>Verophasmatodea</taxon>
        <taxon>Anareolatae</taxon>
        <taxon>Phasmatidae</taxon>
        <taxon>Eurycanthinae</taxon>
        <taxon>Dryococelus</taxon>
    </lineage>
</organism>
<evidence type="ECO:0000313" key="1">
    <source>
        <dbReference type="EMBL" id="KAJ8887114.1"/>
    </source>
</evidence>
<dbReference type="Pfam" id="PF14223">
    <property type="entry name" value="Retrotran_gag_2"/>
    <property type="match status" value="1"/>
</dbReference>
<protein>
    <submittedName>
        <fullName evidence="1">Uncharacterized protein</fullName>
    </submittedName>
</protein>
<dbReference type="Proteomes" id="UP001159363">
    <property type="component" value="Chromosome X"/>
</dbReference>
<sequence>MKLLFEQNRVLHVLSTEPLTTEADLKKFKQEDVQARNILVQGLADNMLRMIMGKNTAKEIVETLATTYEKWALQSMVTAQKGWRKLEYKMGKPLQQFLQQFELMASEVKLAGGKLHEDEMINQLVVA</sequence>
<reference evidence="1 2" key="1">
    <citation type="submission" date="2023-02" db="EMBL/GenBank/DDBJ databases">
        <title>LHISI_Scaffold_Assembly.</title>
        <authorList>
            <person name="Stuart O.P."/>
            <person name="Cleave R."/>
            <person name="Magrath M.J.L."/>
            <person name="Mikheyev A.S."/>
        </authorList>
    </citation>
    <scope>NUCLEOTIDE SEQUENCE [LARGE SCALE GENOMIC DNA]</scope>
    <source>
        <strain evidence="1">Daus_M_001</strain>
        <tissue evidence="1">Leg muscle</tissue>
    </source>
</reference>
<accession>A0ABQ9HRV4</accession>
<evidence type="ECO:0000313" key="2">
    <source>
        <dbReference type="Proteomes" id="UP001159363"/>
    </source>
</evidence>
<proteinExistence type="predicted"/>
<comment type="caution">
    <text evidence="1">The sequence shown here is derived from an EMBL/GenBank/DDBJ whole genome shotgun (WGS) entry which is preliminary data.</text>
</comment>
<name>A0ABQ9HRV4_9NEOP</name>
<keyword evidence="2" id="KW-1185">Reference proteome</keyword>
<gene>
    <name evidence="1" type="ORF">PR048_013329</name>
</gene>